<keyword evidence="1" id="KW-0812">Transmembrane</keyword>
<reference evidence="3" key="1">
    <citation type="journal article" date="2016" name="Nature">
        <title>Genome evolution in the allotetraploid frog Xenopus laevis.</title>
        <authorList>
            <person name="Session A.M."/>
            <person name="Uno Y."/>
            <person name="Kwon T."/>
            <person name="Chapman J.A."/>
            <person name="Toyoda A."/>
            <person name="Takahashi S."/>
            <person name="Fukui A."/>
            <person name="Hikosaka A."/>
            <person name="Suzuki A."/>
            <person name="Kondo M."/>
            <person name="van Heeringen S.J."/>
            <person name="Quigley I."/>
            <person name="Heinz S."/>
            <person name="Ogino H."/>
            <person name="Ochi H."/>
            <person name="Hellsten U."/>
            <person name="Lyons J.B."/>
            <person name="Simakov O."/>
            <person name="Putnam N."/>
            <person name="Stites J."/>
            <person name="Kuroki Y."/>
            <person name="Tanaka T."/>
            <person name="Michiue T."/>
            <person name="Watanabe M."/>
            <person name="Bogdanovic O."/>
            <person name="Lister R."/>
            <person name="Georgiou G."/>
            <person name="Paranjpe S.S."/>
            <person name="van Kruijsbergen I."/>
            <person name="Shu S."/>
            <person name="Carlson J."/>
            <person name="Kinoshita T."/>
            <person name="Ohta Y."/>
            <person name="Mawaribuchi S."/>
            <person name="Jenkins J."/>
            <person name="Grimwood J."/>
            <person name="Schmutz J."/>
            <person name="Mitros T."/>
            <person name="Mozaffari S.V."/>
            <person name="Suzuki Y."/>
            <person name="Haramoto Y."/>
            <person name="Yamamoto T.S."/>
            <person name="Takagi C."/>
            <person name="Heald R."/>
            <person name="Miller K."/>
            <person name="Haudenschild C."/>
            <person name="Kitzman J."/>
            <person name="Nakayama T."/>
            <person name="Izutsu Y."/>
            <person name="Robert J."/>
            <person name="Fortriede J."/>
            <person name="Burns K."/>
            <person name="Lotay V."/>
            <person name="Karimi K."/>
            <person name="Yasuoka Y."/>
            <person name="Dichmann D.S."/>
            <person name="Flajnik M.F."/>
            <person name="Houston D.W."/>
            <person name="Shendure J."/>
            <person name="DuPasquier L."/>
            <person name="Vize P.D."/>
            <person name="Zorn A.M."/>
            <person name="Ito M."/>
            <person name="Marcotte E.M."/>
            <person name="Wallingford J.B."/>
            <person name="Ito Y."/>
            <person name="Asashima M."/>
            <person name="Ueno N."/>
            <person name="Matsuda Y."/>
            <person name="Veenstra G.J."/>
            <person name="Fujiyama A."/>
            <person name="Harland R.M."/>
            <person name="Taira M."/>
            <person name="Rokhsar D.S."/>
        </authorList>
    </citation>
    <scope>NUCLEOTIDE SEQUENCE [LARGE SCALE GENOMIC DNA]</scope>
    <source>
        <strain evidence="3">J</strain>
    </source>
</reference>
<keyword evidence="1" id="KW-0472">Membrane</keyword>
<dbReference type="Proteomes" id="UP000694892">
    <property type="component" value="Chromosome 2L"/>
</dbReference>
<proteinExistence type="predicted"/>
<evidence type="ECO:0000313" key="3">
    <source>
        <dbReference type="Proteomes" id="UP000694892"/>
    </source>
</evidence>
<keyword evidence="1" id="KW-1133">Transmembrane helix</keyword>
<name>A0A974HZM3_XENLA</name>
<organism evidence="2 3">
    <name type="scientific">Xenopus laevis</name>
    <name type="common">African clawed frog</name>
    <dbReference type="NCBI Taxonomy" id="8355"/>
    <lineage>
        <taxon>Eukaryota</taxon>
        <taxon>Metazoa</taxon>
        <taxon>Chordata</taxon>
        <taxon>Craniata</taxon>
        <taxon>Vertebrata</taxon>
        <taxon>Euteleostomi</taxon>
        <taxon>Amphibia</taxon>
        <taxon>Batrachia</taxon>
        <taxon>Anura</taxon>
        <taxon>Pipoidea</taxon>
        <taxon>Pipidae</taxon>
        <taxon>Xenopodinae</taxon>
        <taxon>Xenopus</taxon>
        <taxon>Xenopus</taxon>
    </lineage>
</organism>
<evidence type="ECO:0000256" key="1">
    <source>
        <dbReference type="SAM" id="Phobius"/>
    </source>
</evidence>
<protein>
    <submittedName>
        <fullName evidence="2">Uncharacterized protein</fullName>
    </submittedName>
</protein>
<feature type="transmembrane region" description="Helical" evidence="1">
    <location>
        <begin position="46"/>
        <end position="67"/>
    </location>
</feature>
<dbReference type="EMBL" id="CM004468">
    <property type="protein sequence ID" value="OCT95761.1"/>
    <property type="molecule type" value="Genomic_DNA"/>
</dbReference>
<dbReference type="AlphaFoldDB" id="A0A974HZM3"/>
<feature type="transmembrane region" description="Helical" evidence="1">
    <location>
        <begin position="12"/>
        <end position="34"/>
    </location>
</feature>
<accession>A0A974HZM3</accession>
<evidence type="ECO:0000313" key="2">
    <source>
        <dbReference type="EMBL" id="OCT95761.1"/>
    </source>
</evidence>
<gene>
    <name evidence="2" type="ORF">XELAEV_18013448mg</name>
</gene>
<sequence>MLNSQPKGLTGALAGRVQVMGAPVTYLSLLIFFAQYQIKNDKQCQIIMIIMIYNLTAAVLVCCLLQLL</sequence>